<reference evidence="8" key="4">
    <citation type="submission" date="2025-09" db="UniProtKB">
        <authorList>
            <consortium name="Ensembl"/>
        </authorList>
    </citation>
    <scope>IDENTIFICATION</scope>
</reference>
<dbReference type="GO" id="GO:0005737">
    <property type="term" value="C:cytoplasm"/>
    <property type="evidence" value="ECO:0007669"/>
    <property type="project" value="TreeGrafter"/>
</dbReference>
<proteinExistence type="inferred from homology"/>
<dbReference type="GeneTree" id="ENSGT00390000003652"/>
<dbReference type="GO" id="GO:0005634">
    <property type="term" value="C:nucleus"/>
    <property type="evidence" value="ECO:0007669"/>
    <property type="project" value="TreeGrafter"/>
</dbReference>
<feature type="compositionally biased region" description="Polar residues" evidence="5">
    <location>
        <begin position="79"/>
        <end position="92"/>
    </location>
</feature>
<feature type="compositionally biased region" description="Gly residues" evidence="5">
    <location>
        <begin position="69"/>
        <end position="78"/>
    </location>
</feature>
<dbReference type="Pfam" id="PF20811">
    <property type="entry name" value="PARG_cat_N"/>
    <property type="match status" value="1"/>
</dbReference>
<feature type="compositionally biased region" description="Basic and acidic residues" evidence="5">
    <location>
        <begin position="109"/>
        <end position="130"/>
    </location>
</feature>
<dbReference type="Ensembl" id="ENSAMXT00000019955.2">
    <property type="protein sequence ID" value="ENSAMXP00000019955.2"/>
    <property type="gene ID" value="ENSAMXG00000019378.2"/>
</dbReference>
<evidence type="ECO:0000256" key="5">
    <source>
        <dbReference type="SAM" id="MobiDB-lite"/>
    </source>
</evidence>
<dbReference type="PANTHER" id="PTHR12837">
    <property type="entry name" value="POLY ADP-RIBOSE GLYCOHYDROLASE"/>
    <property type="match status" value="1"/>
</dbReference>
<protein>
    <recommendedName>
        <fullName evidence="2">poly(ADP-ribose) glycohydrolase</fullName>
        <ecNumber evidence="2">3.2.1.143</ecNumber>
    </recommendedName>
</protein>
<dbReference type="FunCoup" id="W5LJE3">
    <property type="interactions" value="1"/>
</dbReference>
<dbReference type="eggNOG" id="KOG2064">
    <property type="taxonomic scope" value="Eukaryota"/>
</dbReference>
<feature type="compositionally biased region" description="Polar residues" evidence="5">
    <location>
        <begin position="143"/>
        <end position="177"/>
    </location>
</feature>
<evidence type="ECO:0000256" key="2">
    <source>
        <dbReference type="ARBA" id="ARBA00012255"/>
    </source>
</evidence>
<evidence type="ECO:0000259" key="7">
    <source>
        <dbReference type="Pfam" id="PF20811"/>
    </source>
</evidence>
<dbReference type="GO" id="GO:0004649">
    <property type="term" value="F:poly(ADP-ribose) glycohydrolase activity"/>
    <property type="evidence" value="ECO:0007669"/>
    <property type="project" value="UniProtKB-EC"/>
</dbReference>
<dbReference type="InterPro" id="IPR007724">
    <property type="entry name" value="Poly_GlycHdrlase"/>
</dbReference>
<keyword evidence="3" id="KW-0378">Hydrolase</keyword>
<feature type="active site" evidence="4">
    <location>
        <position position="480"/>
    </location>
</feature>
<dbReference type="GO" id="GO:0009225">
    <property type="term" value="P:nucleotide-sugar metabolic process"/>
    <property type="evidence" value="ECO:0007669"/>
    <property type="project" value="TreeGrafter"/>
</dbReference>
<evidence type="ECO:0000256" key="1">
    <source>
        <dbReference type="ARBA" id="ARBA00009545"/>
    </source>
</evidence>
<feature type="domain" description="PARG helical" evidence="7">
    <location>
        <begin position="304"/>
        <end position="421"/>
    </location>
</feature>
<evidence type="ECO:0000256" key="4">
    <source>
        <dbReference type="PIRSR" id="PIRSR607724-1"/>
    </source>
</evidence>
<reference evidence="9" key="2">
    <citation type="journal article" date="2014" name="Nat. Commun.">
        <title>The cavefish genome reveals candidate genes for eye loss.</title>
        <authorList>
            <person name="McGaugh S.E."/>
            <person name="Gross J.B."/>
            <person name="Aken B."/>
            <person name="Blin M."/>
            <person name="Borowsky R."/>
            <person name="Chalopin D."/>
            <person name="Hinaux H."/>
            <person name="Jeffery W.R."/>
            <person name="Keene A."/>
            <person name="Ma L."/>
            <person name="Minx P."/>
            <person name="Murphy D."/>
            <person name="O'Quin K.E."/>
            <person name="Retaux S."/>
            <person name="Rohner N."/>
            <person name="Searle S.M."/>
            <person name="Stahl B.A."/>
            <person name="Tabin C."/>
            <person name="Volff J.N."/>
            <person name="Yoshizawa M."/>
            <person name="Warren W.C."/>
        </authorList>
    </citation>
    <scope>NUCLEOTIDE SEQUENCE [LARGE SCALE GENOMIC DNA]</scope>
    <source>
        <strain evidence="9">female</strain>
    </source>
</reference>
<dbReference type="GO" id="GO:0006282">
    <property type="term" value="P:regulation of DNA repair"/>
    <property type="evidence" value="ECO:0007669"/>
    <property type="project" value="InterPro"/>
</dbReference>
<dbReference type="STRING" id="7994.ENSAMXP00000019955"/>
<feature type="active site" evidence="4">
    <location>
        <position position="479"/>
    </location>
</feature>
<name>W5LJE3_ASTMX</name>
<reference evidence="9" key="1">
    <citation type="submission" date="2013-03" db="EMBL/GenBank/DDBJ databases">
        <authorList>
            <person name="Jeffery W."/>
            <person name="Warren W."/>
            <person name="Wilson R.K."/>
        </authorList>
    </citation>
    <scope>NUCLEOTIDE SEQUENCE</scope>
    <source>
        <strain evidence="9">female</strain>
    </source>
</reference>
<feature type="active site" evidence="4">
    <location>
        <position position="461"/>
    </location>
</feature>
<evidence type="ECO:0000259" key="6">
    <source>
        <dbReference type="Pfam" id="PF05028"/>
    </source>
</evidence>
<evidence type="ECO:0000256" key="3">
    <source>
        <dbReference type="ARBA" id="ARBA00022801"/>
    </source>
</evidence>
<keyword evidence="9" id="KW-1185">Reference proteome</keyword>
<reference evidence="8" key="3">
    <citation type="submission" date="2025-08" db="UniProtKB">
        <authorList>
            <consortium name="Ensembl"/>
        </authorList>
    </citation>
    <scope>IDENTIFICATION</scope>
</reference>
<dbReference type="EC" id="3.2.1.143" evidence="2"/>
<feature type="domain" description="PARG catalytic Macro" evidence="6">
    <location>
        <begin position="430"/>
        <end position="632"/>
    </location>
</feature>
<dbReference type="GO" id="GO:0005975">
    <property type="term" value="P:carbohydrate metabolic process"/>
    <property type="evidence" value="ECO:0007669"/>
    <property type="project" value="InterPro"/>
</dbReference>
<dbReference type="AlphaFoldDB" id="W5LJE3"/>
<dbReference type="Bgee" id="ENSAMXG00000019378">
    <property type="expression patterns" value="Expressed in intestine and 14 other cell types or tissues"/>
</dbReference>
<dbReference type="InterPro" id="IPR048362">
    <property type="entry name" value="PARG_helical"/>
</dbReference>
<evidence type="ECO:0000313" key="8">
    <source>
        <dbReference type="Ensembl" id="ENSAMXP00000019955.2"/>
    </source>
</evidence>
<evidence type="ECO:0000313" key="9">
    <source>
        <dbReference type="Proteomes" id="UP000018467"/>
    </source>
</evidence>
<dbReference type="Pfam" id="PF05028">
    <property type="entry name" value="PARG_cat_C"/>
    <property type="match status" value="1"/>
</dbReference>
<dbReference type="InterPro" id="IPR046372">
    <property type="entry name" value="PARG_cat_C"/>
</dbReference>
<comment type="similarity">
    <text evidence="1">Belongs to the poly(ADP-ribose) glycohydrolase family.</text>
</comment>
<dbReference type="HOGENOM" id="CLU_013388_2_1_1"/>
<organism evidence="8 9">
    <name type="scientific">Astyanax mexicanus</name>
    <name type="common">Blind cave fish</name>
    <name type="synonym">Astyanax fasciatus mexicanus</name>
    <dbReference type="NCBI Taxonomy" id="7994"/>
    <lineage>
        <taxon>Eukaryota</taxon>
        <taxon>Metazoa</taxon>
        <taxon>Chordata</taxon>
        <taxon>Craniata</taxon>
        <taxon>Vertebrata</taxon>
        <taxon>Euteleostomi</taxon>
        <taxon>Actinopterygii</taxon>
        <taxon>Neopterygii</taxon>
        <taxon>Teleostei</taxon>
        <taxon>Ostariophysi</taxon>
        <taxon>Characiformes</taxon>
        <taxon>Characoidei</taxon>
        <taxon>Acestrorhamphidae</taxon>
        <taxon>Acestrorhamphinae</taxon>
        <taxon>Astyanax</taxon>
    </lineage>
</organism>
<dbReference type="GO" id="GO:1990966">
    <property type="term" value="P:ATP generation from poly-ADP-D-ribose"/>
    <property type="evidence" value="ECO:0007669"/>
    <property type="project" value="TreeGrafter"/>
</dbReference>
<dbReference type="PANTHER" id="PTHR12837:SF15">
    <property type="entry name" value="POLY(ADP-RIBOSE) GLYCOHYDROLASE"/>
    <property type="match status" value="1"/>
</dbReference>
<sequence length="687" mass="76878">MNPKNDSSQMKQILNPDLNSENSSKRTDQNTDQIQKKVNSKEAEGKGSTSKVENLKLDALKITNSEGAAGKGGDGSPQGGESSKVPNLQKVNSKAPDQKGSNQKGPKQKGPDNKKADQKEPDHKKADQKETAMGSTEGRPLGSKSSDSNTTASPGTSSNGAPPNSQSGKRKLSQTSYDEAAGWGSPPNTGEKLKREPECHMDPDKLQPNRDHTVLIDINESRDDRFVPYKGQPHAWDNLHVKLPTDFPKNGPKPRWDATVNALNSLKKKASVKDVAMAIMSYNQSYQREWKFHALETYVEQVNKCENNFSILIPKMAELAVRLPHVIQHAIPLLKQNRSHAITLSQVQISCLLANAFFCTFPHRNSTKPHSEYSNFPTINFSNLFGEPSPRKIEKLRALFHYFNTVTNEETRPRGLVTFERICIPPKELPNWQKKTEILTHLQVFSEGFIETEGKGLLQVDFAAKYVGGGVLGNGLVQEEIRFLMCPELIVARLFTEKLGDNECLKITGAQTYSVSSGYSDTFKWLGPYEDDTKRDKWKRRLCQIVAIDALNFHNPKDQYTKENIQRELNKAYVGFRPDPSVPLEYTPDIATGNWGCGAFKGDPELKALIQMMAAAVAGRSLAFFTFRNSAQARELRQIHKLLKTKRVSVGHLYTLLVRYCEEKQHYKSKSVFEFIQDKTGSASSHL</sequence>
<feature type="region of interest" description="Disordered" evidence="5">
    <location>
        <begin position="1"/>
        <end position="208"/>
    </location>
</feature>
<dbReference type="Proteomes" id="UP000018467">
    <property type="component" value="Unassembled WGS sequence"/>
</dbReference>
<feature type="compositionally biased region" description="Basic and acidic residues" evidence="5">
    <location>
        <begin position="191"/>
        <end position="208"/>
    </location>
</feature>
<feature type="compositionally biased region" description="Polar residues" evidence="5">
    <location>
        <begin position="1"/>
        <end position="22"/>
    </location>
</feature>
<accession>W5LJE3</accession>
<dbReference type="InParanoid" id="W5LJE3"/>